<evidence type="ECO:0000313" key="1">
    <source>
        <dbReference type="EMBL" id="ORZ09492.1"/>
    </source>
</evidence>
<proteinExistence type="predicted"/>
<keyword evidence="2" id="KW-1185">Reference proteome</keyword>
<sequence length="154" mass="17812">MSRNLHPPTLPPQPRKSFPVFLDFMIHSTKIIKTMGIIKHGTWARANTNPRHPAEKRNISLVIKVGCTNFELTNGILDTRLRFVTVLHVVEVVFFTQNMLGLERFFIYFQFIFLHRPLKCPSRSVKTDYPILYYPSIDSEEKKVIGTMTFSGVS</sequence>
<comment type="caution">
    <text evidence="1">The sequence shown here is derived from an EMBL/GenBank/DDBJ whole genome shotgun (WGS) entry which is preliminary data.</text>
</comment>
<protein>
    <submittedName>
        <fullName evidence="1">Uncharacterized protein</fullName>
    </submittedName>
</protein>
<name>A0A1X2I4V6_9FUNG</name>
<dbReference type="AlphaFoldDB" id="A0A1X2I4V6"/>
<dbReference type="Proteomes" id="UP000193560">
    <property type="component" value="Unassembled WGS sequence"/>
</dbReference>
<dbReference type="EMBL" id="MCGE01000027">
    <property type="protein sequence ID" value="ORZ09492.1"/>
    <property type="molecule type" value="Genomic_DNA"/>
</dbReference>
<organism evidence="1 2">
    <name type="scientific">Absidia repens</name>
    <dbReference type="NCBI Taxonomy" id="90262"/>
    <lineage>
        <taxon>Eukaryota</taxon>
        <taxon>Fungi</taxon>
        <taxon>Fungi incertae sedis</taxon>
        <taxon>Mucoromycota</taxon>
        <taxon>Mucoromycotina</taxon>
        <taxon>Mucoromycetes</taxon>
        <taxon>Mucorales</taxon>
        <taxon>Cunninghamellaceae</taxon>
        <taxon>Absidia</taxon>
    </lineage>
</organism>
<gene>
    <name evidence="1" type="ORF">BCR42DRAFT_396159</name>
</gene>
<evidence type="ECO:0000313" key="2">
    <source>
        <dbReference type="Proteomes" id="UP000193560"/>
    </source>
</evidence>
<accession>A0A1X2I4V6</accession>
<reference evidence="1 2" key="1">
    <citation type="submission" date="2016-07" db="EMBL/GenBank/DDBJ databases">
        <title>Pervasive Adenine N6-methylation of Active Genes in Fungi.</title>
        <authorList>
            <consortium name="DOE Joint Genome Institute"/>
            <person name="Mondo S.J."/>
            <person name="Dannebaum R.O."/>
            <person name="Kuo R.C."/>
            <person name="Labutti K."/>
            <person name="Haridas S."/>
            <person name="Kuo A."/>
            <person name="Salamov A."/>
            <person name="Ahrendt S.R."/>
            <person name="Lipzen A."/>
            <person name="Sullivan W."/>
            <person name="Andreopoulos W.B."/>
            <person name="Clum A."/>
            <person name="Lindquist E."/>
            <person name="Daum C."/>
            <person name="Ramamoorthy G.K."/>
            <person name="Gryganskyi A."/>
            <person name="Culley D."/>
            <person name="Magnuson J.K."/>
            <person name="James T.Y."/>
            <person name="O'Malley M.A."/>
            <person name="Stajich J.E."/>
            <person name="Spatafora J.W."/>
            <person name="Visel A."/>
            <person name="Grigoriev I.V."/>
        </authorList>
    </citation>
    <scope>NUCLEOTIDE SEQUENCE [LARGE SCALE GENOMIC DNA]</scope>
    <source>
        <strain evidence="1 2">NRRL 1336</strain>
    </source>
</reference>